<evidence type="ECO:0000313" key="2">
    <source>
        <dbReference type="EMBL" id="GAH14210.1"/>
    </source>
</evidence>
<sequence length="91" mass="10306">IRDGLDDYDDDFTRFELLGSIVTADMKHQAQMRLLRAAEDKEQEEHLAATEILENNEEEPGIDMEVPEDREENLLARQSEDDAAAESGRGS</sequence>
<proteinExistence type="predicted"/>
<comment type="caution">
    <text evidence="2">The sequence shown here is derived from an EMBL/GenBank/DDBJ whole genome shotgun (WGS) entry which is preliminary data.</text>
</comment>
<organism evidence="2">
    <name type="scientific">marine sediment metagenome</name>
    <dbReference type="NCBI Taxonomy" id="412755"/>
    <lineage>
        <taxon>unclassified sequences</taxon>
        <taxon>metagenomes</taxon>
        <taxon>ecological metagenomes</taxon>
    </lineage>
</organism>
<accession>X1E1A5</accession>
<evidence type="ECO:0000256" key="1">
    <source>
        <dbReference type="SAM" id="MobiDB-lite"/>
    </source>
</evidence>
<dbReference type="EMBL" id="BART01031420">
    <property type="protein sequence ID" value="GAH14210.1"/>
    <property type="molecule type" value="Genomic_DNA"/>
</dbReference>
<name>X1E1A5_9ZZZZ</name>
<protein>
    <submittedName>
        <fullName evidence="2">Uncharacterized protein</fullName>
    </submittedName>
</protein>
<gene>
    <name evidence="2" type="ORF">S01H4_54579</name>
</gene>
<reference evidence="2" key="1">
    <citation type="journal article" date="2014" name="Front. Microbiol.">
        <title>High frequency of phylogenetically diverse reductive dehalogenase-homologous genes in deep subseafloor sedimentary metagenomes.</title>
        <authorList>
            <person name="Kawai M."/>
            <person name="Futagami T."/>
            <person name="Toyoda A."/>
            <person name="Takaki Y."/>
            <person name="Nishi S."/>
            <person name="Hori S."/>
            <person name="Arai W."/>
            <person name="Tsubouchi T."/>
            <person name="Morono Y."/>
            <person name="Uchiyama I."/>
            <person name="Ito T."/>
            <person name="Fujiyama A."/>
            <person name="Inagaki F."/>
            <person name="Takami H."/>
        </authorList>
    </citation>
    <scope>NUCLEOTIDE SEQUENCE</scope>
    <source>
        <strain evidence="2">Expedition CK06-06</strain>
    </source>
</reference>
<feature type="non-terminal residue" evidence="2">
    <location>
        <position position="1"/>
    </location>
</feature>
<feature type="region of interest" description="Disordered" evidence="1">
    <location>
        <begin position="68"/>
        <end position="91"/>
    </location>
</feature>
<dbReference type="AlphaFoldDB" id="X1E1A5"/>